<dbReference type="Pfam" id="PF08239">
    <property type="entry name" value="SH3_3"/>
    <property type="match status" value="1"/>
</dbReference>
<dbReference type="Gene3D" id="2.30.30.40">
    <property type="entry name" value="SH3 Domains"/>
    <property type="match status" value="1"/>
</dbReference>
<feature type="domain" description="SH3b" evidence="2">
    <location>
        <begin position="22"/>
        <end position="86"/>
    </location>
</feature>
<evidence type="ECO:0000313" key="4">
    <source>
        <dbReference type="Proteomes" id="UP001428774"/>
    </source>
</evidence>
<dbReference type="Proteomes" id="UP001428774">
    <property type="component" value="Unassembled WGS sequence"/>
</dbReference>
<accession>A0AAW9SPH6</accession>
<dbReference type="PROSITE" id="PS51781">
    <property type="entry name" value="SH3B"/>
    <property type="match status" value="1"/>
</dbReference>
<name>A0AAW9SPH6_9RHOB</name>
<dbReference type="Pfam" id="PF06823">
    <property type="entry name" value="DUF1236"/>
    <property type="match status" value="1"/>
</dbReference>
<dbReference type="SMART" id="SM00287">
    <property type="entry name" value="SH3b"/>
    <property type="match status" value="1"/>
</dbReference>
<proteinExistence type="predicted"/>
<evidence type="ECO:0000256" key="1">
    <source>
        <dbReference type="SAM" id="SignalP"/>
    </source>
</evidence>
<gene>
    <name evidence="3" type="ORF">ABFB10_17115</name>
</gene>
<evidence type="ECO:0000259" key="2">
    <source>
        <dbReference type="PROSITE" id="PS51781"/>
    </source>
</evidence>
<dbReference type="InterPro" id="IPR003646">
    <property type="entry name" value="SH3-like_bac-type"/>
</dbReference>
<reference evidence="3 4" key="1">
    <citation type="submission" date="2024-05" db="EMBL/GenBank/DDBJ databases">
        <title>Genome sequence of Ponticoccus litoralis KCCM 90028.</title>
        <authorList>
            <person name="Kim J.M."/>
            <person name="Lee J.K."/>
            <person name="Choi B.J."/>
            <person name="Bayburt H."/>
            <person name="Baek J.H."/>
            <person name="Jeon C.O."/>
        </authorList>
    </citation>
    <scope>NUCLEOTIDE SEQUENCE [LARGE SCALE GENOMIC DNA]</scope>
    <source>
        <strain evidence="3 4">KCCM 90028</strain>
    </source>
</reference>
<sequence>MKTRILIAATATSALLAGGAAAATSAFATTDLNLRSGPGPQYEIIGVIDGSTETMVEGCLAEANWCQVTYDGQAGWASGEYLAHSLETPVPVYSPESQVEVSTVTYEEPGDNGGAAVGAIGGGAVAAAALGGPLAILGGMLIGGGVGAAVDVDETTVTYIRNNPVDPVYATGEVVVGAKLSDTAVVTPIPESEYGYVAVNNTTAVVDPATGEIVYIVR</sequence>
<organism evidence="3 4">
    <name type="scientific">Ponticoccus litoralis</name>
    <dbReference type="NCBI Taxonomy" id="422297"/>
    <lineage>
        <taxon>Bacteria</taxon>
        <taxon>Pseudomonadati</taxon>
        <taxon>Pseudomonadota</taxon>
        <taxon>Alphaproteobacteria</taxon>
        <taxon>Rhodobacterales</taxon>
        <taxon>Roseobacteraceae</taxon>
        <taxon>Ponticoccus</taxon>
    </lineage>
</organism>
<comment type="caution">
    <text evidence="3">The sequence shown here is derived from an EMBL/GenBank/DDBJ whole genome shotgun (WGS) entry which is preliminary data.</text>
</comment>
<dbReference type="RefSeq" id="WP_347167421.1">
    <property type="nucleotide sequence ID" value="NZ_JBDNCH010000002.1"/>
</dbReference>
<feature type="signal peptide" evidence="1">
    <location>
        <begin position="1"/>
        <end position="22"/>
    </location>
</feature>
<keyword evidence="4" id="KW-1185">Reference proteome</keyword>
<feature type="chain" id="PRO_5043734880" evidence="1">
    <location>
        <begin position="23"/>
        <end position="218"/>
    </location>
</feature>
<evidence type="ECO:0000313" key="3">
    <source>
        <dbReference type="EMBL" id="MEN9062451.1"/>
    </source>
</evidence>
<protein>
    <submittedName>
        <fullName evidence="3">SH3 domain-containing protein</fullName>
    </submittedName>
</protein>
<dbReference type="AlphaFoldDB" id="A0AAW9SPH6"/>
<dbReference type="EMBL" id="JBDNCH010000002">
    <property type="protein sequence ID" value="MEN9062451.1"/>
    <property type="molecule type" value="Genomic_DNA"/>
</dbReference>
<dbReference type="InterPro" id="IPR009642">
    <property type="entry name" value="DUF1236"/>
</dbReference>
<keyword evidence="1" id="KW-0732">Signal</keyword>